<keyword evidence="10" id="KW-0496">Mitochondrion</keyword>
<dbReference type="SMART" id="SM00054">
    <property type="entry name" value="EFh"/>
    <property type="match status" value="4"/>
</dbReference>
<keyword evidence="8" id="KW-0106">Calcium</keyword>
<proteinExistence type="inferred from homology"/>
<dbReference type="AlphaFoldDB" id="A0A1D1YTQ3"/>
<evidence type="ECO:0000256" key="10">
    <source>
        <dbReference type="ARBA" id="ARBA00023128"/>
    </source>
</evidence>
<dbReference type="SUPFAM" id="SSF103506">
    <property type="entry name" value="Mitochondrial carrier"/>
    <property type="match status" value="1"/>
</dbReference>
<dbReference type="PANTHER" id="PTHR24089">
    <property type="entry name" value="SOLUTE CARRIER FAMILY 25"/>
    <property type="match status" value="1"/>
</dbReference>
<dbReference type="GO" id="GO:0080122">
    <property type="term" value="F:AMP transmembrane transporter activity"/>
    <property type="evidence" value="ECO:0007669"/>
    <property type="project" value="UniProtKB-ARBA"/>
</dbReference>
<dbReference type="EMBL" id="GDJX01002463">
    <property type="protein sequence ID" value="JAT65473.1"/>
    <property type="molecule type" value="Transcribed_RNA"/>
</dbReference>
<dbReference type="Gene3D" id="1.50.40.10">
    <property type="entry name" value="Mitochondrial carrier domain"/>
    <property type="match status" value="1"/>
</dbReference>
<evidence type="ECO:0000256" key="6">
    <source>
        <dbReference type="ARBA" id="ARBA00022737"/>
    </source>
</evidence>
<gene>
    <name evidence="16" type="primary">slc25a24_4</name>
    <name evidence="17" type="synonym">slc25a24_0</name>
    <name evidence="16" type="ORF">g.90911</name>
    <name evidence="17" type="ORF">g.90913</name>
</gene>
<evidence type="ECO:0000256" key="11">
    <source>
        <dbReference type="ARBA" id="ARBA00023136"/>
    </source>
</evidence>
<evidence type="ECO:0000256" key="9">
    <source>
        <dbReference type="ARBA" id="ARBA00022989"/>
    </source>
</evidence>
<evidence type="ECO:0000256" key="1">
    <source>
        <dbReference type="ARBA" id="ARBA00004448"/>
    </source>
</evidence>
<reference evidence="16" key="1">
    <citation type="submission" date="2015-07" db="EMBL/GenBank/DDBJ databases">
        <title>Transcriptome Assembly of Anthurium amnicola.</title>
        <authorList>
            <person name="Suzuki J."/>
        </authorList>
    </citation>
    <scope>NUCLEOTIDE SEQUENCE</scope>
</reference>
<dbReference type="FunFam" id="1.10.238.10:FF:000138">
    <property type="entry name" value="Calcium-binding mitochondrial carrier protein SCaMC-1"/>
    <property type="match status" value="1"/>
</dbReference>
<dbReference type="InterPro" id="IPR023395">
    <property type="entry name" value="MCP_dom_sf"/>
</dbReference>
<keyword evidence="7" id="KW-0999">Mitochondrion inner membrane</keyword>
<evidence type="ECO:0000256" key="2">
    <source>
        <dbReference type="ARBA" id="ARBA00006375"/>
    </source>
</evidence>
<evidence type="ECO:0000256" key="12">
    <source>
        <dbReference type="PROSITE-ProRule" id="PRU00282"/>
    </source>
</evidence>
<comment type="similarity">
    <text evidence="2 13">Belongs to the mitochondrial carrier (TC 2.A.29) family.</text>
</comment>
<dbReference type="Pfam" id="PF13499">
    <property type="entry name" value="EF-hand_7"/>
    <property type="match status" value="2"/>
</dbReference>
<name>A0A1D1YTQ3_9ARAE</name>
<feature type="repeat" description="Solcar" evidence="12">
    <location>
        <begin position="208"/>
        <end position="291"/>
    </location>
</feature>
<dbReference type="PRINTS" id="PR00926">
    <property type="entry name" value="MITOCARRIER"/>
</dbReference>
<protein>
    <submittedName>
        <fullName evidence="16">Calcium-binding mitochondrial carrier protein SCaMC-1</fullName>
    </submittedName>
</protein>
<dbReference type="FunFam" id="1.50.40.10:FF:000067">
    <property type="entry name" value="Mitochondrial substrate carrier family protein"/>
    <property type="match status" value="1"/>
</dbReference>
<evidence type="ECO:0000256" key="8">
    <source>
        <dbReference type="ARBA" id="ARBA00022837"/>
    </source>
</evidence>
<dbReference type="SUPFAM" id="SSF47473">
    <property type="entry name" value="EF-hand"/>
    <property type="match status" value="1"/>
</dbReference>
<keyword evidence="3 13" id="KW-0813">Transport</keyword>
<dbReference type="PROSITE" id="PS50920">
    <property type="entry name" value="SOLCAR"/>
    <property type="match status" value="3"/>
</dbReference>
<evidence type="ECO:0000313" key="17">
    <source>
        <dbReference type="EMBL" id="JAT65473.1"/>
    </source>
</evidence>
<dbReference type="PROSITE" id="PS50222">
    <property type="entry name" value="EF_HAND_2"/>
    <property type="match status" value="4"/>
</dbReference>
<dbReference type="FunFam" id="1.10.238.10:FF:000370">
    <property type="entry name" value="Mitochondrial substrate carrier family protein"/>
    <property type="match status" value="1"/>
</dbReference>
<evidence type="ECO:0000259" key="15">
    <source>
        <dbReference type="PROSITE" id="PS50222"/>
    </source>
</evidence>
<evidence type="ECO:0000313" key="16">
    <source>
        <dbReference type="EMBL" id="JAT58011.1"/>
    </source>
</evidence>
<dbReference type="GO" id="GO:0005347">
    <property type="term" value="F:ATP transmembrane transporter activity"/>
    <property type="evidence" value="ECO:0007669"/>
    <property type="project" value="UniProtKB-ARBA"/>
</dbReference>
<dbReference type="InterPro" id="IPR002067">
    <property type="entry name" value="MCP"/>
</dbReference>
<comment type="subcellular location">
    <subcellularLocation>
        <location evidence="1">Mitochondrion inner membrane</location>
        <topology evidence="1">Multi-pass membrane protein</topology>
    </subcellularLocation>
</comment>
<keyword evidence="4 12" id="KW-0812">Transmembrane</keyword>
<dbReference type="PROSITE" id="PS00018">
    <property type="entry name" value="EF_HAND_1"/>
    <property type="match status" value="2"/>
</dbReference>
<dbReference type="InterPro" id="IPR002048">
    <property type="entry name" value="EF_hand_dom"/>
</dbReference>
<evidence type="ECO:0000256" key="13">
    <source>
        <dbReference type="RuleBase" id="RU000488"/>
    </source>
</evidence>
<dbReference type="InterPro" id="IPR011992">
    <property type="entry name" value="EF-hand-dom_pair"/>
</dbReference>
<dbReference type="InterPro" id="IPR018108">
    <property type="entry name" value="MCP_transmembrane"/>
</dbReference>
<keyword evidence="5" id="KW-0479">Metal-binding</keyword>
<dbReference type="GO" id="GO:0035435">
    <property type="term" value="P:phosphate ion transmembrane transport"/>
    <property type="evidence" value="ECO:0007669"/>
    <property type="project" value="UniProtKB-ARBA"/>
</dbReference>
<dbReference type="GO" id="GO:0015217">
    <property type="term" value="F:ADP transmembrane transporter activity"/>
    <property type="evidence" value="ECO:0007669"/>
    <property type="project" value="UniProtKB-ARBA"/>
</dbReference>
<dbReference type="Pfam" id="PF00153">
    <property type="entry name" value="Mito_carr"/>
    <property type="match status" value="3"/>
</dbReference>
<evidence type="ECO:0000256" key="14">
    <source>
        <dbReference type="SAM" id="MobiDB-lite"/>
    </source>
</evidence>
<feature type="compositionally biased region" description="Basic and acidic residues" evidence="14">
    <location>
        <begin position="1"/>
        <end position="11"/>
    </location>
</feature>
<keyword evidence="11 12" id="KW-0472">Membrane</keyword>
<dbReference type="GO" id="GO:0005743">
    <property type="term" value="C:mitochondrial inner membrane"/>
    <property type="evidence" value="ECO:0007669"/>
    <property type="project" value="UniProtKB-SubCell"/>
</dbReference>
<organism evidence="16">
    <name type="scientific">Anthurium amnicola</name>
    <dbReference type="NCBI Taxonomy" id="1678845"/>
    <lineage>
        <taxon>Eukaryota</taxon>
        <taxon>Viridiplantae</taxon>
        <taxon>Streptophyta</taxon>
        <taxon>Embryophyta</taxon>
        <taxon>Tracheophyta</taxon>
        <taxon>Spermatophyta</taxon>
        <taxon>Magnoliopsida</taxon>
        <taxon>Liliopsida</taxon>
        <taxon>Araceae</taxon>
        <taxon>Pothoideae</taxon>
        <taxon>Potheae</taxon>
        <taxon>Anthurium</taxon>
    </lineage>
</organism>
<dbReference type="GO" id="GO:0005509">
    <property type="term" value="F:calcium ion binding"/>
    <property type="evidence" value="ECO:0007669"/>
    <property type="project" value="InterPro"/>
</dbReference>
<feature type="domain" description="EF-hand" evidence="15">
    <location>
        <begin position="74"/>
        <end position="109"/>
    </location>
</feature>
<feature type="domain" description="EF-hand" evidence="15">
    <location>
        <begin position="141"/>
        <end position="176"/>
    </location>
</feature>
<sequence length="493" mass="54783">METKEPPEAAEGRAGGQVSPSAVSMDHVLLALGETMEEREVRIRSLFDFFDAAGVGYLDHAQIETALSALNIPAEYKYARELLRVCDADRDGRVDYQEFRRYMDDKELELYHIFQAIDVEHDGSINPEELWDALAQAGIEMNDEELARFVERVDKDKNGIITFEEWRDFLLLYPHEATIENIYSHWERVCLIDIGEQAVIPEGISKHSNASKYLIAGGLAGAASRTATAPLDRLKVLMQVQTAKAHIGHAMKDIWKEGRFLGFFRGNGLNVVKVTPESAIKFYTYEMLKDIIVNLKGEDRSNIGASGRLVAGGLAGAVAQTVIYPFDLIKTRLQTYACKGGKVPNLGKLSKDIWVHEGPRAFYRGVIPSLLGIVPYAGIDLAAYETLKDLSGTYIVKDREPGPLVQLGCGTISGALGATCVYPLQVIRTRMQAQPINADAAYKGMADVFWRTYQYEGFLGFYKGIFPNLLKVVPAASITYLVYETMKKGFALN</sequence>
<dbReference type="EMBL" id="GDJX01009925">
    <property type="protein sequence ID" value="JAT58011.1"/>
    <property type="molecule type" value="Transcribed_RNA"/>
</dbReference>
<feature type="repeat" description="Solcar" evidence="12">
    <location>
        <begin position="303"/>
        <end position="390"/>
    </location>
</feature>
<feature type="domain" description="EF-hand" evidence="15">
    <location>
        <begin position="110"/>
        <end position="140"/>
    </location>
</feature>
<evidence type="ECO:0000256" key="7">
    <source>
        <dbReference type="ARBA" id="ARBA00022792"/>
    </source>
</evidence>
<dbReference type="GO" id="GO:0005315">
    <property type="term" value="F:phosphate transmembrane transporter activity"/>
    <property type="evidence" value="ECO:0007669"/>
    <property type="project" value="UniProtKB-ARBA"/>
</dbReference>
<evidence type="ECO:0000256" key="3">
    <source>
        <dbReference type="ARBA" id="ARBA00022448"/>
    </source>
</evidence>
<keyword evidence="9" id="KW-1133">Transmembrane helix</keyword>
<feature type="domain" description="EF-hand" evidence="15">
    <location>
        <begin position="38"/>
        <end position="73"/>
    </location>
</feature>
<evidence type="ECO:0000256" key="5">
    <source>
        <dbReference type="ARBA" id="ARBA00022723"/>
    </source>
</evidence>
<evidence type="ECO:0000256" key="4">
    <source>
        <dbReference type="ARBA" id="ARBA00022692"/>
    </source>
</evidence>
<accession>A0A1D1YTQ3</accession>
<keyword evidence="6" id="KW-0677">Repeat</keyword>
<feature type="region of interest" description="Disordered" evidence="14">
    <location>
        <begin position="1"/>
        <end position="20"/>
    </location>
</feature>
<dbReference type="Gene3D" id="1.10.238.10">
    <property type="entry name" value="EF-hand"/>
    <property type="match status" value="1"/>
</dbReference>
<feature type="repeat" description="Solcar" evidence="12">
    <location>
        <begin position="401"/>
        <end position="489"/>
    </location>
</feature>
<dbReference type="InterPro" id="IPR018247">
    <property type="entry name" value="EF_Hand_1_Ca_BS"/>
</dbReference>